<dbReference type="EnsemblMetazoa" id="XM_024229797.1">
    <property type="protein sequence ID" value="XP_024085565.1"/>
    <property type="gene ID" value="LOC106663823"/>
</dbReference>
<feature type="region of interest" description="Disordered" evidence="1">
    <location>
        <begin position="1890"/>
        <end position="1922"/>
    </location>
</feature>
<dbReference type="RefSeq" id="XP_024085565.1">
    <property type="nucleotide sequence ID" value="XM_024229797.1"/>
</dbReference>
<feature type="region of interest" description="Disordered" evidence="1">
    <location>
        <begin position="1206"/>
        <end position="1265"/>
    </location>
</feature>
<dbReference type="KEGG" id="clec:106663823"/>
<feature type="compositionally biased region" description="Polar residues" evidence="1">
    <location>
        <begin position="59"/>
        <end position="73"/>
    </location>
</feature>
<feature type="compositionally biased region" description="Basic and acidic residues" evidence="1">
    <location>
        <begin position="527"/>
        <end position="536"/>
    </location>
</feature>
<reference evidence="2" key="1">
    <citation type="submission" date="2022-01" db="UniProtKB">
        <authorList>
            <consortium name="EnsemblMetazoa"/>
        </authorList>
    </citation>
    <scope>IDENTIFICATION</scope>
</reference>
<feature type="compositionally biased region" description="Basic and acidic residues" evidence="1">
    <location>
        <begin position="1763"/>
        <end position="1787"/>
    </location>
</feature>
<name>A0A8I6SLV6_CIMLE</name>
<feature type="compositionally biased region" description="Basic and acidic residues" evidence="1">
    <location>
        <begin position="770"/>
        <end position="784"/>
    </location>
</feature>
<feature type="region of interest" description="Disordered" evidence="1">
    <location>
        <begin position="986"/>
        <end position="1014"/>
    </location>
</feature>
<protein>
    <submittedName>
        <fullName evidence="2">Uncharacterized protein</fullName>
    </submittedName>
</protein>
<evidence type="ECO:0000313" key="3">
    <source>
        <dbReference type="Proteomes" id="UP000494040"/>
    </source>
</evidence>
<evidence type="ECO:0000313" key="2">
    <source>
        <dbReference type="EnsemblMetazoa" id="XP_024085565.1"/>
    </source>
</evidence>
<dbReference type="OrthoDB" id="10693076at2759"/>
<feature type="region of interest" description="Disordered" evidence="1">
    <location>
        <begin position="1279"/>
        <end position="1315"/>
    </location>
</feature>
<feature type="compositionally biased region" description="Polar residues" evidence="1">
    <location>
        <begin position="1749"/>
        <end position="1758"/>
    </location>
</feature>
<feature type="region of interest" description="Disordered" evidence="1">
    <location>
        <begin position="123"/>
        <end position="142"/>
    </location>
</feature>
<dbReference type="OMA" id="RQAFLYH"/>
<feature type="compositionally biased region" description="Basic and acidic residues" evidence="1">
    <location>
        <begin position="488"/>
        <end position="507"/>
    </location>
</feature>
<feature type="compositionally biased region" description="Polar residues" evidence="1">
    <location>
        <begin position="1989"/>
        <end position="2000"/>
    </location>
</feature>
<feature type="compositionally biased region" description="Basic and acidic residues" evidence="1">
    <location>
        <begin position="1107"/>
        <end position="1117"/>
    </location>
</feature>
<feature type="compositionally biased region" description="Basic and acidic residues" evidence="1">
    <location>
        <begin position="912"/>
        <end position="930"/>
    </location>
</feature>
<feature type="region of interest" description="Disordered" evidence="1">
    <location>
        <begin position="169"/>
        <end position="539"/>
    </location>
</feature>
<feature type="compositionally biased region" description="Basic and acidic residues" evidence="1">
    <location>
        <begin position="1060"/>
        <end position="1081"/>
    </location>
</feature>
<accession>A0A8I6SLV6</accession>
<feature type="region of interest" description="Disordered" evidence="1">
    <location>
        <begin position="899"/>
        <end position="954"/>
    </location>
</feature>
<feature type="compositionally biased region" description="Basic and acidic residues" evidence="1">
    <location>
        <begin position="1795"/>
        <end position="1811"/>
    </location>
</feature>
<feature type="compositionally biased region" description="Basic and acidic residues" evidence="1">
    <location>
        <begin position="1"/>
        <end position="16"/>
    </location>
</feature>
<feature type="compositionally biased region" description="Basic and acidic residues" evidence="1">
    <location>
        <begin position="1901"/>
        <end position="1922"/>
    </location>
</feature>
<feature type="region of interest" description="Disordered" evidence="1">
    <location>
        <begin position="552"/>
        <end position="852"/>
    </location>
</feature>
<feature type="compositionally biased region" description="Basic and acidic residues" evidence="1">
    <location>
        <begin position="609"/>
        <end position="629"/>
    </location>
</feature>
<dbReference type="GeneID" id="106663823"/>
<dbReference type="Proteomes" id="UP000494040">
    <property type="component" value="Unassembled WGS sequence"/>
</dbReference>
<feature type="region of interest" description="Disordered" evidence="1">
    <location>
        <begin position="1740"/>
        <end position="1836"/>
    </location>
</feature>
<keyword evidence="3" id="KW-1185">Reference proteome</keyword>
<feature type="region of interest" description="Disordered" evidence="1">
    <location>
        <begin position="1053"/>
        <end position="1157"/>
    </location>
</feature>
<feature type="region of interest" description="Disordered" evidence="1">
    <location>
        <begin position="1989"/>
        <end position="2008"/>
    </location>
</feature>
<feature type="compositionally biased region" description="Polar residues" evidence="1">
    <location>
        <begin position="1087"/>
        <end position="1100"/>
    </location>
</feature>
<feature type="compositionally biased region" description="Basic and acidic residues" evidence="1">
    <location>
        <begin position="222"/>
        <end position="231"/>
    </location>
</feature>
<feature type="compositionally biased region" description="Polar residues" evidence="1">
    <location>
        <begin position="1238"/>
        <end position="1248"/>
    </location>
</feature>
<feature type="compositionally biased region" description="Basic and acidic residues" evidence="1">
    <location>
        <begin position="238"/>
        <end position="251"/>
    </location>
</feature>
<feature type="compositionally biased region" description="Polar residues" evidence="1">
    <location>
        <begin position="180"/>
        <end position="195"/>
    </location>
</feature>
<feature type="compositionally biased region" description="Basic and acidic residues" evidence="1">
    <location>
        <begin position="74"/>
        <end position="83"/>
    </location>
</feature>
<feature type="compositionally biased region" description="Basic and acidic residues" evidence="1">
    <location>
        <begin position="258"/>
        <end position="274"/>
    </location>
</feature>
<organism evidence="2 3">
    <name type="scientific">Cimex lectularius</name>
    <name type="common">Bed bug</name>
    <name type="synonym">Acanthia lectularia</name>
    <dbReference type="NCBI Taxonomy" id="79782"/>
    <lineage>
        <taxon>Eukaryota</taxon>
        <taxon>Metazoa</taxon>
        <taxon>Ecdysozoa</taxon>
        <taxon>Arthropoda</taxon>
        <taxon>Hexapoda</taxon>
        <taxon>Insecta</taxon>
        <taxon>Pterygota</taxon>
        <taxon>Neoptera</taxon>
        <taxon>Paraneoptera</taxon>
        <taxon>Hemiptera</taxon>
        <taxon>Heteroptera</taxon>
        <taxon>Panheteroptera</taxon>
        <taxon>Cimicomorpha</taxon>
        <taxon>Cimicidae</taxon>
        <taxon>Cimex</taxon>
    </lineage>
</organism>
<feature type="compositionally biased region" description="Basic and acidic residues" evidence="1">
    <location>
        <begin position="986"/>
        <end position="1001"/>
    </location>
</feature>
<feature type="compositionally biased region" description="Polar residues" evidence="1">
    <location>
        <begin position="1217"/>
        <end position="1227"/>
    </location>
</feature>
<proteinExistence type="predicted"/>
<feature type="compositionally biased region" description="Basic and acidic residues" evidence="1">
    <location>
        <begin position="580"/>
        <end position="597"/>
    </location>
</feature>
<sequence length="2262" mass="256596">MLIPSMKEKKDLKETSIKSQLSFAEKPTIVDIPQSEPKKKEPDAQQPGPPLLERHESKATLSKPTSDHIPSSSKEVKKEKTDFDTTSVEKTTKVDIKPPAAMEIVLPEPKEKQTLPALLEKQETQATHTKQIIEPSPLPLKEVKKDKEDLGATSAKKLQIVDVSQPEPKKIDIEAKTKQAVPTSPEKSITAQPTKISEPLPISIQEGTKDITDFGPLYQKPSVEKPPKDVKPLPAQKIDYHEPTLLEKQESKATLPERISEQARGSSKEGKEDFGPPSTERLPKIDVTPTVPMEIDIHKPSVKQAVPPPTEKQESKITQPKRISEHVPLPSKEVKKDFGPPSSEKPPKVDDTQPMAMKSDIPKPSERQMVPPLSEKQESKITQPKRISEHVPLPSKEVKKDFGPPSSEKPPKVDDTQPLAMKTDMPKLSEKQIVPTLSEKEESKVTLPKRTSEHVPLPSKERKEDLGQPSTKKPPKVDVTQPVAIKTDIPEPSEKQKVPTLPEKQDSKTTLPKRISELVPISLGEPSTKEPPKVDDTLPVAMKSDITKLSEKQTVLPLPEKQESEAKLPKIISEHGLLPSKERKEDLGEPFTEKPPKVEVTQTVAMKTDIPEPSEKQKVAHLPEKQDSKTKHKTISEHVPISLGEPSTEEPPKVDDTLPAPMKSDMLKPREEQMLPPSPEKQESKATLPKRISEHVPISSKERKEDLGEPSTEKPPIQDVIQPVAMKSDIPKPSEKQMVLPLSKIQDSKVTLPKKMSEYVPGPPQEEKEDFGSSEKQKAEKPPKVDVIQPVPMKSDMPKPSEKQMTPPLTEKQDSKVTLPKGISEHAVIPSKEEKEDFSPLSTETKQKLDVTQPVAMKTDVLKPSEKHMVPPLLEKQEIFEGPLKRIADGAPILLKEEKKKISDFGPPSAEKPPKVDVKPSEPVKIEKQEPGVQQPELTLLEKQESDMSQPKKIPEYVPILTKEEKMDHKEISPKSQVVLTEKLLKVDTDQSEPEKKEPDTQHPSIVVDIHEPSTKSIEPTLLEKEIFVGPSKRSSEGAPILPKEEKKEIIDFGPSSAEKPTEVDVKPPVAKEVDMKKSEHAVPTLLETQESYATQSKITSEPELISSKEEKQDIKDLGLQSVPQPQQPEYIDVHEHHPKLTVPTLPEKEESYVAPTKSIPESISITLDLDQPYSEPIFMQILPDDRHPDLTRVDKEDLSTTHPVPIHIDEQGAPPYQQQLPPTSETVKYEKEVSEFTYPSSSVTGVETMQGMPEYGPQYPQVHDRQLSEPDVQYEPARYEKDSYPGPSKFESGESYAVPTHPREVMQDMPDYDQQYDQPSYIQQMQTVDVRKSVPVIYEVVEPDEPYPGYAVPTKRFSEYMPIHSREGMQDMPDYDHQYEKPTYAQQVPTVDGRQSIPIIYEDVVLEETYQGQPLVAQQEVLQEVPDFDSKYSQPYYVQEQPIVYDEQPEIIRYEINEQGGTYPSLYDDGYVVSSQRHSEYMPIQSTESIEVMPGYGSENLQPLPKIVRLSVPVIYEIVEPKEMYQDGQTLVGEQDNYVIQPQRLSEYVPISSKEGDMPEYEQYSQSHYTQQLPEPRYEVMEPESIEYEMVEHEETHPGLYTEEQDGYPAYVKRYSEYVPPMLERTEKTDAQEYRAPEYWSEDGQPIILSGQPTIFEQQEVQEMHPYYDENAPPRYYLEEEQQEQPYQEKYYPDIGMIEMVTPFNEDIRSISQVIYRSEGEPLDYYAEKEHEYSIIESKTDQEDIFEGSTTEPQQGEGTEIPPKEQETEAPDHKSLPGMELPKESDFLSPAFDFDSKVETLKKDQSRQSQKDFLISESEKVSEPSKISAPDLETQECPTLAAHSETKSNMSDIKLKSKSLTDISLKETSDYLTESTEMPTDKVRKVLSQPDARVSVKSGSQHDELPVKDAQKDTSTVKEKESIIGDAEIEELVDRIKQKVSSTRLSPKTSSEKYRTSIITEKVGMKEEAGEDVKSIEMEKSTKISSTCEDVPVESTSVSSHEKMEQDTMVRTISSEGHKVEEGYQSETGTDFDERKLLKKVMDWFENVKIEAEETEIQNVLREVVEKKICSTLSVEEFGESSVKAVAKKISRWIENEVDEIINDIEKGMITLPPCRTQQRKGPTFHVKKDGFAYDITPICDELVKNKVDANKAHFYPDLNNPSKEGPLLKSEFKTWARWATDVVTVAELWANWIDDTCAQAQQKVKDRKEAKYRNITDQNEKEFRQWQKNVQDDALEWQRNKQLLKKVAAFWHQKAQQVLD</sequence>
<evidence type="ECO:0000256" key="1">
    <source>
        <dbReference type="SAM" id="MobiDB-lite"/>
    </source>
</evidence>
<feature type="region of interest" description="Disordered" evidence="1">
    <location>
        <begin position="1"/>
        <end position="113"/>
    </location>
</feature>